<proteinExistence type="predicted"/>
<keyword evidence="1" id="KW-0472">Membrane</keyword>
<evidence type="ECO:0008006" key="4">
    <source>
        <dbReference type="Google" id="ProtNLM"/>
    </source>
</evidence>
<comment type="caution">
    <text evidence="2">The sequence shown here is derived from an EMBL/GenBank/DDBJ whole genome shotgun (WGS) entry which is preliminary data.</text>
</comment>
<reference evidence="2 3" key="1">
    <citation type="journal article" date="2016" name="Nat. Commun.">
        <title>Thousands of microbial genomes shed light on interconnected biogeochemical processes in an aquifer system.</title>
        <authorList>
            <person name="Anantharaman K."/>
            <person name="Brown C.T."/>
            <person name="Hug L.A."/>
            <person name="Sharon I."/>
            <person name="Castelle C.J."/>
            <person name="Probst A.J."/>
            <person name="Thomas B.C."/>
            <person name="Singh A."/>
            <person name="Wilkins M.J."/>
            <person name="Karaoz U."/>
            <person name="Brodie E.L."/>
            <person name="Williams K.H."/>
            <person name="Hubbard S.S."/>
            <person name="Banfield J.F."/>
        </authorList>
    </citation>
    <scope>NUCLEOTIDE SEQUENCE [LARGE SCALE GENOMIC DNA]</scope>
</reference>
<feature type="transmembrane region" description="Helical" evidence="1">
    <location>
        <begin position="51"/>
        <end position="71"/>
    </location>
</feature>
<protein>
    <recommendedName>
        <fullName evidence="4">NfeD-like C-terminal domain-containing protein</fullName>
    </recommendedName>
</protein>
<gene>
    <name evidence="2" type="ORF">A2Y85_04925</name>
</gene>
<dbReference type="Gene3D" id="2.40.50.140">
    <property type="entry name" value="Nucleic acid-binding proteins"/>
    <property type="match status" value="1"/>
</dbReference>
<keyword evidence="1" id="KW-1133">Transmembrane helix</keyword>
<feature type="transmembrane region" description="Helical" evidence="1">
    <location>
        <begin position="78"/>
        <end position="100"/>
    </location>
</feature>
<sequence length="183" mass="19507">MLIVFIGLAIGSFVGLALLLALGFEHEFDLGGEAEVDAGHDVAADAGPSMLSVRLLLFFVLGFGIFGIIAMKAFNSTNILAILVALIGALICYFVAYQILKILWKQQVTTQFSIDSLIDCDAMVTQKIPPGGIGEIKVRCPNTGLEKYVSAQAAEPKQSFGRGEVVIVKSVVASTCIVEKKKV</sequence>
<accession>A0A1F4UE48</accession>
<evidence type="ECO:0000313" key="3">
    <source>
        <dbReference type="Proteomes" id="UP000177025"/>
    </source>
</evidence>
<evidence type="ECO:0000313" key="2">
    <source>
        <dbReference type="EMBL" id="OGC43211.1"/>
    </source>
</evidence>
<dbReference type="InterPro" id="IPR012340">
    <property type="entry name" value="NA-bd_OB-fold"/>
</dbReference>
<evidence type="ECO:0000256" key="1">
    <source>
        <dbReference type="SAM" id="Phobius"/>
    </source>
</evidence>
<dbReference type="AlphaFoldDB" id="A0A1F4UE48"/>
<dbReference type="Proteomes" id="UP000177025">
    <property type="component" value="Unassembled WGS sequence"/>
</dbReference>
<dbReference type="EMBL" id="MEUM01000032">
    <property type="protein sequence ID" value="OGC43211.1"/>
    <property type="molecule type" value="Genomic_DNA"/>
</dbReference>
<keyword evidence="1" id="KW-0812">Transmembrane</keyword>
<name>A0A1F4UE48_UNCW3</name>
<organism evidence="2 3">
    <name type="scientific">candidate division WOR-3 bacterium RBG_13_43_14</name>
    <dbReference type="NCBI Taxonomy" id="1802590"/>
    <lineage>
        <taxon>Bacteria</taxon>
        <taxon>Bacteria division WOR-3</taxon>
    </lineage>
</organism>